<dbReference type="PANTHER" id="PTHR10322:SF23">
    <property type="entry name" value="DNA POLYMERASE DELTA CATALYTIC SUBUNIT"/>
    <property type="match status" value="1"/>
</dbReference>
<keyword evidence="8" id="KW-0540">Nuclease</keyword>
<evidence type="ECO:0000256" key="9">
    <source>
        <dbReference type="ARBA" id="ARBA00022723"/>
    </source>
</evidence>
<dbReference type="PRINTS" id="PR00106">
    <property type="entry name" value="DNAPOLB"/>
</dbReference>
<dbReference type="Gene3D" id="1.10.287.690">
    <property type="entry name" value="Helix hairpin bin"/>
    <property type="match status" value="1"/>
</dbReference>
<dbReference type="SUPFAM" id="SSF56672">
    <property type="entry name" value="DNA/RNA polymerases"/>
    <property type="match status" value="1"/>
</dbReference>
<dbReference type="Gene3D" id="3.90.1600.10">
    <property type="entry name" value="Palm domain of DNA polymerase"/>
    <property type="match status" value="1"/>
</dbReference>
<dbReference type="InterPro" id="IPR025687">
    <property type="entry name" value="Znf-C4pol"/>
</dbReference>
<dbReference type="InterPro" id="IPR050240">
    <property type="entry name" value="DNA_pol_type-B"/>
</dbReference>
<dbReference type="GO" id="GO:0006287">
    <property type="term" value="P:base-excision repair, gap-filling"/>
    <property type="evidence" value="ECO:0007669"/>
    <property type="project" value="TreeGrafter"/>
</dbReference>
<dbReference type="CDD" id="cd05533">
    <property type="entry name" value="POLBc_delta"/>
    <property type="match status" value="1"/>
</dbReference>
<evidence type="ECO:0000256" key="17">
    <source>
        <dbReference type="ARBA" id="ARBA00023125"/>
    </source>
</evidence>
<dbReference type="PROSITE" id="PS00116">
    <property type="entry name" value="DNA_POLYMERASE_B"/>
    <property type="match status" value="1"/>
</dbReference>
<dbReference type="PANTHER" id="PTHR10322">
    <property type="entry name" value="DNA POLYMERASE CATALYTIC SUBUNIT"/>
    <property type="match status" value="1"/>
</dbReference>
<dbReference type="AlphaFoldDB" id="A0AAD9FU05"/>
<evidence type="ECO:0000256" key="19">
    <source>
        <dbReference type="ARBA" id="ARBA00049244"/>
    </source>
</evidence>
<proteinExistence type="inferred from homology"/>
<evidence type="ECO:0000313" key="25">
    <source>
        <dbReference type="EMBL" id="KAK1926088.1"/>
    </source>
</evidence>
<evidence type="ECO:0000256" key="11">
    <source>
        <dbReference type="ARBA" id="ARBA00022801"/>
    </source>
</evidence>
<keyword evidence="4 20" id="KW-0004">4Fe-4S</keyword>
<evidence type="ECO:0000256" key="5">
    <source>
        <dbReference type="ARBA" id="ARBA00022679"/>
    </source>
</evidence>
<dbReference type="InterPro" id="IPR023211">
    <property type="entry name" value="DNA_pol_palm_dom_sf"/>
</dbReference>
<dbReference type="InterPro" id="IPR006172">
    <property type="entry name" value="DNA-dir_DNA_pol_B"/>
</dbReference>
<keyword evidence="18 20" id="KW-0539">Nucleus</keyword>
<keyword evidence="15 20" id="KW-0408">Iron</keyword>
<feature type="domain" description="C4-type zinc-finger of DNA polymerase delta" evidence="24">
    <location>
        <begin position="960"/>
        <end position="1032"/>
    </location>
</feature>
<feature type="domain" description="DNA-directed DNA polymerase family B exonuclease" evidence="23">
    <location>
        <begin position="193"/>
        <end position="428"/>
    </location>
</feature>
<keyword evidence="26" id="KW-1185">Reference proteome</keyword>
<keyword evidence="7 20" id="KW-0235">DNA replication</keyword>
<protein>
    <recommendedName>
        <fullName evidence="20">DNA polymerase</fullName>
        <ecNumber evidence="20">2.7.7.7</ecNumber>
    </recommendedName>
</protein>
<evidence type="ECO:0000256" key="15">
    <source>
        <dbReference type="ARBA" id="ARBA00023004"/>
    </source>
</evidence>
<dbReference type="SMART" id="SM00486">
    <property type="entry name" value="POLBc"/>
    <property type="match status" value="1"/>
</dbReference>
<dbReference type="Pfam" id="PF03104">
    <property type="entry name" value="DNA_pol_B_exo1"/>
    <property type="match status" value="1"/>
</dbReference>
<dbReference type="InterPro" id="IPR006134">
    <property type="entry name" value="DNA-dir_DNA_pol_B_multi_dom"/>
</dbReference>
<dbReference type="InterPro" id="IPR017964">
    <property type="entry name" value="DNA-dir_DNA_pol_B_CS"/>
</dbReference>
<organism evidence="25 26">
    <name type="scientific">Papiliotrema laurentii</name>
    <name type="common">Cryptococcus laurentii</name>
    <dbReference type="NCBI Taxonomy" id="5418"/>
    <lineage>
        <taxon>Eukaryota</taxon>
        <taxon>Fungi</taxon>
        <taxon>Dikarya</taxon>
        <taxon>Basidiomycota</taxon>
        <taxon>Agaricomycotina</taxon>
        <taxon>Tremellomycetes</taxon>
        <taxon>Tremellales</taxon>
        <taxon>Rhynchogastremaceae</taxon>
        <taxon>Papiliotrema</taxon>
    </lineage>
</organism>
<dbReference type="GO" id="GO:0000166">
    <property type="term" value="F:nucleotide binding"/>
    <property type="evidence" value="ECO:0007669"/>
    <property type="project" value="InterPro"/>
</dbReference>
<evidence type="ECO:0000256" key="13">
    <source>
        <dbReference type="ARBA" id="ARBA00022839"/>
    </source>
</evidence>
<dbReference type="GO" id="GO:0045004">
    <property type="term" value="P:DNA replication proofreading"/>
    <property type="evidence" value="ECO:0007669"/>
    <property type="project" value="TreeGrafter"/>
</dbReference>
<comment type="cofactor">
    <cofactor evidence="1 20">
        <name>[4Fe-4S] cluster</name>
        <dbReference type="ChEBI" id="CHEBI:49883"/>
    </cofactor>
</comment>
<evidence type="ECO:0000256" key="3">
    <source>
        <dbReference type="ARBA" id="ARBA00005755"/>
    </source>
</evidence>
<comment type="caution">
    <text evidence="25">The sequence shown here is derived from an EMBL/GenBank/DDBJ whole genome shotgun (WGS) entry which is preliminary data.</text>
</comment>
<name>A0AAD9FU05_PAPLA</name>
<keyword evidence="6 20" id="KW-0548">Nucleotidyltransferase</keyword>
<keyword evidence="16 20" id="KW-0411">Iron-sulfur</keyword>
<evidence type="ECO:0000259" key="22">
    <source>
        <dbReference type="Pfam" id="PF00136"/>
    </source>
</evidence>
<dbReference type="EC" id="2.7.7.7" evidence="20"/>
<dbReference type="InterPro" id="IPR043502">
    <property type="entry name" value="DNA/RNA_pol_sf"/>
</dbReference>
<evidence type="ECO:0000256" key="6">
    <source>
        <dbReference type="ARBA" id="ARBA00022695"/>
    </source>
</evidence>
<gene>
    <name evidence="25" type="ORF">DB88DRAFT_480638</name>
</gene>
<dbReference type="InterPro" id="IPR036397">
    <property type="entry name" value="RNaseH_sf"/>
</dbReference>
<comment type="similarity">
    <text evidence="3 20">Belongs to the DNA polymerase type-B family.</text>
</comment>
<dbReference type="NCBIfam" id="TIGR00592">
    <property type="entry name" value="pol2"/>
    <property type="match status" value="1"/>
</dbReference>
<evidence type="ECO:0000256" key="20">
    <source>
        <dbReference type="RuleBase" id="RU000442"/>
    </source>
</evidence>
<dbReference type="Pfam" id="PF14260">
    <property type="entry name" value="zf-C4pol"/>
    <property type="match status" value="1"/>
</dbReference>
<dbReference type="GO" id="GO:0008296">
    <property type="term" value="F:3'-5'-DNA exonuclease activity"/>
    <property type="evidence" value="ECO:0007669"/>
    <property type="project" value="TreeGrafter"/>
</dbReference>
<evidence type="ECO:0000313" key="26">
    <source>
        <dbReference type="Proteomes" id="UP001182556"/>
    </source>
</evidence>
<evidence type="ECO:0000256" key="16">
    <source>
        <dbReference type="ARBA" id="ARBA00023014"/>
    </source>
</evidence>
<evidence type="ECO:0000256" key="2">
    <source>
        <dbReference type="ARBA" id="ARBA00004123"/>
    </source>
</evidence>
<comment type="subcellular location">
    <subcellularLocation>
        <location evidence="2 20">Nucleus</location>
    </subcellularLocation>
</comment>
<dbReference type="SUPFAM" id="SSF53098">
    <property type="entry name" value="Ribonuclease H-like"/>
    <property type="match status" value="1"/>
</dbReference>
<dbReference type="InterPro" id="IPR042087">
    <property type="entry name" value="DNA_pol_B_thumb"/>
</dbReference>
<feature type="domain" description="DNA-directed DNA polymerase family B multifunctional" evidence="22">
    <location>
        <begin position="492"/>
        <end position="923"/>
    </location>
</feature>
<dbReference type="InterPro" id="IPR006133">
    <property type="entry name" value="DNA-dir_DNA_pol_B_exonuc"/>
</dbReference>
<keyword evidence="5 20" id="KW-0808">Transferase</keyword>
<evidence type="ECO:0000259" key="23">
    <source>
        <dbReference type="Pfam" id="PF03104"/>
    </source>
</evidence>
<keyword evidence="10 20" id="KW-0863">Zinc-finger</keyword>
<dbReference type="GO" id="GO:0003677">
    <property type="term" value="F:DNA binding"/>
    <property type="evidence" value="ECO:0007669"/>
    <property type="project" value="UniProtKB-KW"/>
</dbReference>
<evidence type="ECO:0000256" key="18">
    <source>
        <dbReference type="ARBA" id="ARBA00023242"/>
    </source>
</evidence>
<evidence type="ECO:0000256" key="14">
    <source>
        <dbReference type="ARBA" id="ARBA00022932"/>
    </source>
</evidence>
<dbReference type="GO" id="GO:0043625">
    <property type="term" value="C:delta DNA polymerase complex"/>
    <property type="evidence" value="ECO:0007669"/>
    <property type="project" value="TreeGrafter"/>
</dbReference>
<reference evidence="25" key="1">
    <citation type="submission" date="2023-02" db="EMBL/GenBank/DDBJ databases">
        <title>Identification and recombinant expression of a fungal hydrolase from Papiliotrema laurentii that hydrolyzes apple cutin and clears colloidal polyester polyurethane.</title>
        <authorList>
            <consortium name="DOE Joint Genome Institute"/>
            <person name="Roman V.A."/>
            <person name="Bojanowski C."/>
            <person name="Crable B.R."/>
            <person name="Wagner D.N."/>
            <person name="Hung C.S."/>
            <person name="Nadeau L.J."/>
            <person name="Schratz L."/>
            <person name="Haridas S."/>
            <person name="Pangilinan J."/>
            <person name="Lipzen A."/>
            <person name="Na H."/>
            <person name="Yan M."/>
            <person name="Ng V."/>
            <person name="Grigoriev I.V."/>
            <person name="Spatafora J.W."/>
            <person name="Barlow D."/>
            <person name="Biffinger J."/>
            <person name="Kelley-Loughnane N."/>
            <person name="Varaljay V.A."/>
            <person name="Crookes-Goodson W.J."/>
        </authorList>
    </citation>
    <scope>NUCLEOTIDE SEQUENCE</scope>
    <source>
        <strain evidence="25">5307AH</strain>
    </source>
</reference>
<keyword evidence="14 20" id="KW-0239">DNA-directed DNA polymerase</keyword>
<evidence type="ECO:0000256" key="12">
    <source>
        <dbReference type="ARBA" id="ARBA00022833"/>
    </source>
</evidence>
<dbReference type="FunFam" id="3.30.420.10:FF:000004">
    <property type="entry name" value="DNA polymerase"/>
    <property type="match status" value="1"/>
</dbReference>
<accession>A0AAD9FU05</accession>
<evidence type="ECO:0000256" key="7">
    <source>
        <dbReference type="ARBA" id="ARBA00022705"/>
    </source>
</evidence>
<dbReference type="GO" id="GO:0006297">
    <property type="term" value="P:nucleotide-excision repair, DNA gap filling"/>
    <property type="evidence" value="ECO:0007669"/>
    <property type="project" value="TreeGrafter"/>
</dbReference>
<keyword evidence="17 20" id="KW-0238">DNA-binding</keyword>
<dbReference type="Proteomes" id="UP001182556">
    <property type="component" value="Unassembled WGS sequence"/>
</dbReference>
<dbReference type="InterPro" id="IPR012337">
    <property type="entry name" value="RNaseH-like_sf"/>
</dbReference>
<keyword evidence="11" id="KW-0378">Hydrolase</keyword>
<evidence type="ECO:0000256" key="4">
    <source>
        <dbReference type="ARBA" id="ARBA00022485"/>
    </source>
</evidence>
<evidence type="ECO:0000256" key="10">
    <source>
        <dbReference type="ARBA" id="ARBA00022771"/>
    </source>
</evidence>
<dbReference type="FunFam" id="1.10.132.60:FF:000001">
    <property type="entry name" value="DNA polymerase"/>
    <property type="match status" value="1"/>
</dbReference>
<sequence length="1055" mass="118891">MEPLTKKRKVQADDQTGLAKQDSFSEILQQLEAEEDASGDHIETSSAWPRPSLKPLHEARDAIVFQQIEIEEATDGKDGPALRLFGVTAEGNSVLAHIHGFQPYFYIAAPSGFLNKDLEPLKDVINQNVTSPLPPVVNCSIHNRKSLWGYRGDENVPFIKLTCVDPKALPRVRGAFERGQIDFNGLFPSEILTYESNIAYTLRFMIDTHVVGMNWVELPAGKYQLLKDKDKRSLCQIEATCHYKDLVSHAPEGAWLKIAPLRIMSFDIECAGRKGIFPEANIDPVIQIAAMVTRQGESRPFVRNVFTLNTCAHIVGSQVLEFKDERTLLLEWRNFVEMVDPDMIIGYNISNFDLPYLLDRAKALKIPGFAFLGRLKGVKTEVKDTHFSSKAYGQRDSKAVNMEGRLQLDILQVMQRDYKLRSYTLNAVCAQFLGEQKEDVHHSIITELQNGTADSRRRLAVYCLKDAYLPQRLMDKLMSFVNYTEMARVTGVPFNYLLSRGQQIKVISQLYRSAAEAGYIIPAMKSEGSDEQYEGATVIEPSRGFYDVPIATLDFASLYPSIMMAHNLCYTTLLDKATIERLNLVEGEDYVHTPNNDYFATSKRRKGLLPFILENLLSARKRAKQDLKVERDPFKRAVLDGRQLALKISANSVYGFTGATVGKLPCLAISSSVTAYGRQMIEFTKQEVESEYSMKNGYDHDAKVIYGDTDSVMVRFGCPDLPSAMRLGAEAADLVSAKFIKPIKLEFEKVYFPYLLISKKRYAGLYWTKPDKYDKMDTKGIETVRRDNCRLVSTVIETCLFKMLIDRDVKGAEDYVKQTIADLLQNKIDMSQLVITKALAKADYAAKQAHVELAERMRKRDAGSAPALGDRVAYVIIKGIKGAAAYEKSEDPLYVLQHNVPIDTRYYLENQLSKPLMRIFEPILGERAGSLLAGDHTRTIQIATPTIGGLMKFAVKTVTCLGCKTPLRGTKNGAVCENCRPKLPELYQRQVAQTSALQIDFARLWTQCQRCQGSLHQDVICTSADCPAYYLRTQTQQRVAASVAMLDRFHQEQNW</sequence>
<dbReference type="Pfam" id="PF00136">
    <property type="entry name" value="DNA_pol_B"/>
    <property type="match status" value="1"/>
</dbReference>
<dbReference type="Gene3D" id="1.10.132.60">
    <property type="entry name" value="DNA polymerase family B, C-terminal domain"/>
    <property type="match status" value="1"/>
</dbReference>
<evidence type="ECO:0000256" key="21">
    <source>
        <dbReference type="SAM" id="MobiDB-lite"/>
    </source>
</evidence>
<keyword evidence="9 20" id="KW-0479">Metal-binding</keyword>
<keyword evidence="12 20" id="KW-0862">Zinc</keyword>
<dbReference type="GO" id="GO:0051539">
    <property type="term" value="F:4 iron, 4 sulfur cluster binding"/>
    <property type="evidence" value="ECO:0007669"/>
    <property type="project" value="UniProtKB-KW"/>
</dbReference>
<dbReference type="GO" id="GO:0003887">
    <property type="term" value="F:DNA-directed DNA polymerase activity"/>
    <property type="evidence" value="ECO:0007669"/>
    <property type="project" value="UniProtKB-KW"/>
</dbReference>
<dbReference type="CDD" id="cd05777">
    <property type="entry name" value="DNA_polB_delta_exo"/>
    <property type="match status" value="1"/>
</dbReference>
<dbReference type="FunFam" id="1.10.287.690:FF:000001">
    <property type="entry name" value="DNA polymerase"/>
    <property type="match status" value="1"/>
</dbReference>
<dbReference type="Gene3D" id="3.30.342.10">
    <property type="entry name" value="DNA Polymerase, chain B, domain 1"/>
    <property type="match status" value="1"/>
</dbReference>
<dbReference type="GO" id="GO:0008270">
    <property type="term" value="F:zinc ion binding"/>
    <property type="evidence" value="ECO:0007669"/>
    <property type="project" value="UniProtKB-KW"/>
</dbReference>
<evidence type="ECO:0000256" key="8">
    <source>
        <dbReference type="ARBA" id="ARBA00022722"/>
    </source>
</evidence>
<keyword evidence="13" id="KW-0269">Exonuclease</keyword>
<feature type="region of interest" description="Disordered" evidence="21">
    <location>
        <begin position="1"/>
        <end position="53"/>
    </location>
</feature>
<evidence type="ECO:0000259" key="24">
    <source>
        <dbReference type="Pfam" id="PF14260"/>
    </source>
</evidence>
<evidence type="ECO:0000256" key="1">
    <source>
        <dbReference type="ARBA" id="ARBA00001966"/>
    </source>
</evidence>
<comment type="catalytic activity">
    <reaction evidence="19 20">
        <text>DNA(n) + a 2'-deoxyribonucleoside 5'-triphosphate = DNA(n+1) + diphosphate</text>
        <dbReference type="Rhea" id="RHEA:22508"/>
        <dbReference type="Rhea" id="RHEA-COMP:17339"/>
        <dbReference type="Rhea" id="RHEA-COMP:17340"/>
        <dbReference type="ChEBI" id="CHEBI:33019"/>
        <dbReference type="ChEBI" id="CHEBI:61560"/>
        <dbReference type="ChEBI" id="CHEBI:173112"/>
        <dbReference type="EC" id="2.7.7.7"/>
    </reaction>
</comment>
<dbReference type="EMBL" id="JAODAN010000002">
    <property type="protein sequence ID" value="KAK1926088.1"/>
    <property type="molecule type" value="Genomic_DNA"/>
</dbReference>
<dbReference type="Gene3D" id="3.30.420.10">
    <property type="entry name" value="Ribonuclease H-like superfamily/Ribonuclease H"/>
    <property type="match status" value="1"/>
</dbReference>